<comment type="cofactor">
    <cofactor evidence="10 13">
        <name>a divalent metal cation</name>
        <dbReference type="ChEBI" id="CHEBI:60240"/>
    </cofactor>
    <text evidence="10 13">Binds 1 divalent metal cation per subunit.</text>
</comment>
<dbReference type="GO" id="GO:0005737">
    <property type="term" value="C:cytoplasm"/>
    <property type="evidence" value="ECO:0007669"/>
    <property type="project" value="UniProtKB-ARBA"/>
</dbReference>
<dbReference type="NCBIfam" id="NF004076">
    <property type="entry name" value="PRK05581.1-4"/>
    <property type="match status" value="1"/>
</dbReference>
<evidence type="ECO:0000256" key="8">
    <source>
        <dbReference type="ARBA" id="ARBA00022723"/>
    </source>
</evidence>
<dbReference type="NCBIfam" id="TIGR01163">
    <property type="entry name" value="rpe"/>
    <property type="match status" value="1"/>
</dbReference>
<dbReference type="EC" id="5.1.3.1" evidence="7 10"/>
<comment type="cofactor">
    <cofactor evidence="3">
        <name>Co(2+)</name>
        <dbReference type="ChEBI" id="CHEBI:48828"/>
    </cofactor>
</comment>
<keyword evidence="13" id="KW-0862">Zinc</keyword>
<feature type="binding site" evidence="10 13">
    <location>
        <position position="34"/>
    </location>
    <ligand>
        <name>a divalent metal cation</name>
        <dbReference type="ChEBI" id="CHEBI:60240"/>
    </ligand>
</feature>
<organism evidence="15 16">
    <name type="scientific">Pseudomonas tructae</name>
    <dbReference type="NCBI Taxonomy" id="2518644"/>
    <lineage>
        <taxon>Bacteria</taxon>
        <taxon>Pseudomonadati</taxon>
        <taxon>Pseudomonadota</taxon>
        <taxon>Gammaproteobacteria</taxon>
        <taxon>Pseudomonadales</taxon>
        <taxon>Pseudomonadaceae</taxon>
        <taxon>Pseudomonas</taxon>
    </lineage>
</organism>
<name>A0A411MIK3_9PSED</name>
<dbReference type="CDD" id="cd00429">
    <property type="entry name" value="RPE"/>
    <property type="match status" value="1"/>
</dbReference>
<evidence type="ECO:0000256" key="11">
    <source>
        <dbReference type="PIRNR" id="PIRNR001461"/>
    </source>
</evidence>
<feature type="binding site" evidence="10 14">
    <location>
        <position position="68"/>
    </location>
    <ligand>
        <name>substrate</name>
    </ligand>
</feature>
<feature type="binding site" evidence="14">
    <location>
        <position position="179"/>
    </location>
    <ligand>
        <name>substrate</name>
    </ligand>
</feature>
<evidence type="ECO:0000256" key="10">
    <source>
        <dbReference type="HAMAP-Rule" id="MF_02227"/>
    </source>
</evidence>
<dbReference type="RefSeq" id="WP_130264489.1">
    <property type="nucleotide sequence ID" value="NZ_CP035952.1"/>
</dbReference>
<evidence type="ECO:0000256" key="5">
    <source>
        <dbReference type="ARBA" id="ARBA00001954"/>
    </source>
</evidence>
<dbReference type="PROSITE" id="PS01085">
    <property type="entry name" value="RIBUL_P_3_EPIMER_1"/>
    <property type="match status" value="1"/>
</dbReference>
<feature type="binding site" evidence="10 13">
    <location>
        <position position="68"/>
    </location>
    <ligand>
        <name>a divalent metal cation</name>
        <dbReference type="ChEBI" id="CHEBI:60240"/>
    </ligand>
</feature>
<dbReference type="OrthoDB" id="1645589at2"/>
<comment type="cofactor">
    <cofactor evidence="4">
        <name>Zn(2+)</name>
        <dbReference type="ChEBI" id="CHEBI:29105"/>
    </cofactor>
</comment>
<comment type="cofactor">
    <cofactor evidence="2">
        <name>Mn(2+)</name>
        <dbReference type="ChEBI" id="CHEBI:29035"/>
    </cofactor>
</comment>
<sequence length="227" mass="24320">MKEFWIAPSILAADFARLGAEAEQVLAAGADVIHVDVMDNHYVPNLTMGPQFCKALRNHGITAPIDVHLMVTPVDGMIQAFAEAGADYISIHPEATLHLDRSLQLIKDLGCKAGLVFNPASTLDAAQYVLDKLDLILLMSVNPGFGGQKFIHSVLPKIAAARKLIDDSGRAIRLEVDGGVNLETIGQVAAAGADMFVAGTAIFAQSDYRATIEALRREIAQAVPNRH</sequence>
<dbReference type="PROSITE" id="PS01086">
    <property type="entry name" value="RIBUL_P_3_EPIMER_2"/>
    <property type="match status" value="1"/>
</dbReference>
<keyword evidence="16" id="KW-1185">Reference proteome</keyword>
<evidence type="ECO:0000256" key="3">
    <source>
        <dbReference type="ARBA" id="ARBA00001941"/>
    </source>
</evidence>
<evidence type="ECO:0000256" key="1">
    <source>
        <dbReference type="ARBA" id="ARBA00001782"/>
    </source>
</evidence>
<comment type="similarity">
    <text evidence="6 10 11">Belongs to the ribulose-phosphate 3-epimerase family.</text>
</comment>
<dbReference type="Gene3D" id="3.20.20.70">
    <property type="entry name" value="Aldolase class I"/>
    <property type="match status" value="1"/>
</dbReference>
<evidence type="ECO:0000256" key="4">
    <source>
        <dbReference type="ARBA" id="ARBA00001947"/>
    </source>
</evidence>
<dbReference type="InterPro" id="IPR026019">
    <property type="entry name" value="Ribul_P_3_epim"/>
</dbReference>
<feature type="binding site" evidence="10 13">
    <location>
        <position position="36"/>
    </location>
    <ligand>
        <name>a divalent metal cation</name>
        <dbReference type="ChEBI" id="CHEBI:60240"/>
    </ligand>
</feature>
<accession>A0A411MIK3</accession>
<dbReference type="PANTHER" id="PTHR11749">
    <property type="entry name" value="RIBULOSE-5-PHOSPHATE-3-EPIMERASE"/>
    <property type="match status" value="1"/>
</dbReference>
<dbReference type="InterPro" id="IPR013785">
    <property type="entry name" value="Aldolase_TIM"/>
</dbReference>
<feature type="binding site" evidence="10 14">
    <location>
        <position position="9"/>
    </location>
    <ligand>
        <name>substrate</name>
    </ligand>
</feature>
<evidence type="ECO:0000313" key="15">
    <source>
        <dbReference type="EMBL" id="QBF26621.1"/>
    </source>
</evidence>
<keyword evidence="9 10" id="KW-0413">Isomerase</keyword>
<feature type="binding site" evidence="14">
    <location>
        <begin position="199"/>
        <end position="200"/>
    </location>
    <ligand>
        <name>substrate</name>
    </ligand>
</feature>
<dbReference type="InterPro" id="IPR011060">
    <property type="entry name" value="RibuloseP-bd_barrel"/>
</dbReference>
<gene>
    <name evidence="10" type="primary">rpe</name>
    <name evidence="15" type="ORF">EXN22_13305</name>
</gene>
<comment type="catalytic activity">
    <reaction evidence="1 10 11">
        <text>D-ribulose 5-phosphate = D-xylulose 5-phosphate</text>
        <dbReference type="Rhea" id="RHEA:13677"/>
        <dbReference type="ChEBI" id="CHEBI:57737"/>
        <dbReference type="ChEBI" id="CHEBI:58121"/>
        <dbReference type="EC" id="5.1.3.1"/>
    </reaction>
</comment>
<comment type="pathway">
    <text evidence="10">Carbohydrate degradation.</text>
</comment>
<comment type="caution">
    <text evidence="10">Lacks conserved residue(s) required for the propagation of feature annotation.</text>
</comment>
<keyword evidence="13" id="KW-0170">Cobalt</keyword>
<keyword evidence="13" id="KW-0464">Manganese</keyword>
<keyword evidence="10 11" id="KW-0119">Carbohydrate metabolism</keyword>
<feature type="binding site" evidence="10 13">
    <location>
        <position position="177"/>
    </location>
    <ligand>
        <name>a divalent metal cation</name>
        <dbReference type="ChEBI" id="CHEBI:60240"/>
    </ligand>
</feature>
<evidence type="ECO:0000256" key="6">
    <source>
        <dbReference type="ARBA" id="ARBA00009541"/>
    </source>
</evidence>
<feature type="active site" description="Proton donor" evidence="10 12">
    <location>
        <position position="177"/>
    </location>
</feature>
<dbReference type="Pfam" id="PF00834">
    <property type="entry name" value="Ribul_P_3_epim"/>
    <property type="match status" value="1"/>
</dbReference>
<dbReference type="AlphaFoldDB" id="A0A411MIK3"/>
<reference evidence="15 16" key="1">
    <citation type="submission" date="2019-02" db="EMBL/GenBank/DDBJ databases">
        <title>Complete genome sequence of Pseudomonas sp. SNU WT1 isolated from rainbow trout.</title>
        <authorList>
            <person name="Oh W.T."/>
            <person name="Park S.C."/>
        </authorList>
    </citation>
    <scope>NUCLEOTIDE SEQUENCE [LARGE SCALE GENOMIC DNA]</scope>
    <source>
        <strain evidence="15 16">SNU WT1</strain>
    </source>
</reference>
<protein>
    <recommendedName>
        <fullName evidence="7 10">Ribulose-phosphate 3-epimerase</fullName>
        <ecNumber evidence="7 10">5.1.3.1</ecNumber>
    </recommendedName>
</protein>
<dbReference type="KEGG" id="ptk:EXN22_13305"/>
<dbReference type="GO" id="GO:0019323">
    <property type="term" value="P:pentose catabolic process"/>
    <property type="evidence" value="ECO:0007669"/>
    <property type="project" value="UniProtKB-UniRule"/>
</dbReference>
<dbReference type="GO" id="GO:0006098">
    <property type="term" value="P:pentose-phosphate shunt"/>
    <property type="evidence" value="ECO:0007669"/>
    <property type="project" value="UniProtKB-UniRule"/>
</dbReference>
<evidence type="ECO:0000256" key="2">
    <source>
        <dbReference type="ARBA" id="ARBA00001936"/>
    </source>
</evidence>
<evidence type="ECO:0000256" key="9">
    <source>
        <dbReference type="ARBA" id="ARBA00023235"/>
    </source>
</evidence>
<feature type="binding site" evidence="10 14">
    <location>
        <begin position="144"/>
        <end position="147"/>
    </location>
    <ligand>
        <name>substrate</name>
    </ligand>
</feature>
<feature type="active site" description="Proton acceptor" evidence="10 12">
    <location>
        <position position="36"/>
    </location>
</feature>
<dbReference type="GO" id="GO:0004750">
    <property type="term" value="F:D-ribulose-phosphate 3-epimerase activity"/>
    <property type="evidence" value="ECO:0007669"/>
    <property type="project" value="UniProtKB-UniRule"/>
</dbReference>
<dbReference type="GO" id="GO:0046872">
    <property type="term" value="F:metal ion binding"/>
    <property type="evidence" value="ECO:0007669"/>
    <property type="project" value="UniProtKB-UniRule"/>
</dbReference>
<feature type="binding site" evidence="10">
    <location>
        <begin position="177"/>
        <end position="179"/>
    </location>
    <ligand>
        <name>substrate</name>
    </ligand>
</feature>
<keyword evidence="8 10" id="KW-0479">Metal-binding</keyword>
<evidence type="ECO:0000256" key="7">
    <source>
        <dbReference type="ARBA" id="ARBA00013188"/>
    </source>
</evidence>
<dbReference type="EMBL" id="CP035952">
    <property type="protein sequence ID" value="QBF26621.1"/>
    <property type="molecule type" value="Genomic_DNA"/>
</dbReference>
<evidence type="ECO:0000256" key="12">
    <source>
        <dbReference type="PIRSR" id="PIRSR001461-1"/>
    </source>
</evidence>
<dbReference type="InterPro" id="IPR000056">
    <property type="entry name" value="Ribul_P_3_epim-like"/>
</dbReference>
<dbReference type="FunFam" id="3.20.20.70:FF:000004">
    <property type="entry name" value="Ribulose-phosphate 3-epimerase"/>
    <property type="match status" value="1"/>
</dbReference>
<dbReference type="PIRSF" id="PIRSF001461">
    <property type="entry name" value="RPE"/>
    <property type="match status" value="1"/>
</dbReference>
<evidence type="ECO:0000256" key="13">
    <source>
        <dbReference type="PIRSR" id="PIRSR001461-2"/>
    </source>
</evidence>
<dbReference type="SUPFAM" id="SSF51366">
    <property type="entry name" value="Ribulose-phoshate binding barrel"/>
    <property type="match status" value="1"/>
</dbReference>
<evidence type="ECO:0000313" key="16">
    <source>
        <dbReference type="Proteomes" id="UP000291130"/>
    </source>
</evidence>
<dbReference type="Proteomes" id="UP000291130">
    <property type="component" value="Chromosome"/>
</dbReference>
<proteinExistence type="inferred from homology"/>
<dbReference type="HAMAP" id="MF_02227">
    <property type="entry name" value="RPE"/>
    <property type="match status" value="1"/>
</dbReference>
<comment type="function">
    <text evidence="10">Catalyzes the reversible epimerization of D-ribulose 5-phosphate to D-xylulose 5-phosphate.</text>
</comment>
<evidence type="ECO:0000256" key="14">
    <source>
        <dbReference type="PIRSR" id="PIRSR001461-3"/>
    </source>
</evidence>
<comment type="cofactor">
    <cofactor evidence="5">
        <name>Fe(2+)</name>
        <dbReference type="ChEBI" id="CHEBI:29033"/>
    </cofactor>
</comment>